<evidence type="ECO:0000313" key="1">
    <source>
        <dbReference type="EMBL" id="KAJ9652041.1"/>
    </source>
</evidence>
<sequence length="337" mass="37363">MSWMVQSSALLRPLQVADVNFLSSRQGFGRGNTKSNQNLKAAAANSATTAHPPMPSLTNSPSISSAYSAQSDEIYQEQPKKFLNERYAKCSVKGNFLTLAAQPKNVELGEWLAHQVVEMNRLLTGLIQVIQEVDTNTGTPLCNEHSCPTMSAGRLTYTWLESGRPAKIPAPSYIVRVQRWIVGKIHDPNVFPTDPPPSRDASTFMSGDTNGSNSPAPGTPIAAGPTTLKQPLNQLAGTSDDWVGRSSGFNKNFHNDVKGIIKQMFRCYAHLYHNHWDNPFWHINRHLELNSCFVHFMTVSMYYDLIPKKDMEPLQGLVDIFVAQGVIPKEAVSQHQS</sequence>
<organism evidence="1 2">
    <name type="scientific">Neophaeococcomyces mojaviensis</name>
    <dbReference type="NCBI Taxonomy" id="3383035"/>
    <lineage>
        <taxon>Eukaryota</taxon>
        <taxon>Fungi</taxon>
        <taxon>Dikarya</taxon>
        <taxon>Ascomycota</taxon>
        <taxon>Pezizomycotina</taxon>
        <taxon>Eurotiomycetes</taxon>
        <taxon>Chaetothyriomycetidae</taxon>
        <taxon>Chaetothyriales</taxon>
        <taxon>Chaetothyriales incertae sedis</taxon>
        <taxon>Neophaeococcomyces</taxon>
    </lineage>
</organism>
<reference evidence="1" key="1">
    <citation type="submission" date="2022-10" db="EMBL/GenBank/DDBJ databases">
        <title>Culturing micro-colonial fungi from biological soil crusts in the Mojave desert and describing Neophaeococcomyces mojavensis, and introducing the new genera and species Taxawa tesnikishii.</title>
        <authorList>
            <person name="Kurbessoian T."/>
            <person name="Stajich J.E."/>
        </authorList>
    </citation>
    <scope>NUCLEOTIDE SEQUENCE</scope>
    <source>
        <strain evidence="1">JES_112</strain>
    </source>
</reference>
<gene>
    <name evidence="1" type="ORF">H2198_008703</name>
</gene>
<proteinExistence type="predicted"/>
<comment type="caution">
    <text evidence="1">The sequence shown here is derived from an EMBL/GenBank/DDBJ whole genome shotgun (WGS) entry which is preliminary data.</text>
</comment>
<protein>
    <submittedName>
        <fullName evidence="1">Uncharacterized protein</fullName>
    </submittedName>
</protein>
<dbReference type="EMBL" id="JAPDRQ010000221">
    <property type="protein sequence ID" value="KAJ9652041.1"/>
    <property type="molecule type" value="Genomic_DNA"/>
</dbReference>
<accession>A0ACC2ZWM3</accession>
<evidence type="ECO:0000313" key="2">
    <source>
        <dbReference type="Proteomes" id="UP001172386"/>
    </source>
</evidence>
<dbReference type="Proteomes" id="UP001172386">
    <property type="component" value="Unassembled WGS sequence"/>
</dbReference>
<keyword evidence="2" id="KW-1185">Reference proteome</keyword>
<name>A0ACC2ZWM3_9EURO</name>